<organism evidence="8 9">
    <name type="scientific">Orthonyx spaldingii</name>
    <name type="common">Chowchilla</name>
    <dbReference type="NCBI Taxonomy" id="38397"/>
    <lineage>
        <taxon>Eukaryota</taxon>
        <taxon>Metazoa</taxon>
        <taxon>Chordata</taxon>
        <taxon>Craniata</taxon>
        <taxon>Vertebrata</taxon>
        <taxon>Euteleostomi</taxon>
        <taxon>Archelosauria</taxon>
        <taxon>Archosauria</taxon>
        <taxon>Dinosauria</taxon>
        <taxon>Saurischia</taxon>
        <taxon>Theropoda</taxon>
        <taxon>Coelurosauria</taxon>
        <taxon>Aves</taxon>
        <taxon>Neognathae</taxon>
        <taxon>Neoaves</taxon>
        <taxon>Telluraves</taxon>
        <taxon>Australaves</taxon>
        <taxon>Passeriformes</taxon>
        <taxon>Corvoidea</taxon>
        <taxon>Orthonychidae</taxon>
        <taxon>Orthonyx</taxon>
    </lineage>
</organism>
<dbReference type="EMBL" id="VZTJ01000827">
    <property type="protein sequence ID" value="NXB99405.1"/>
    <property type="molecule type" value="Genomic_DNA"/>
</dbReference>
<evidence type="ECO:0000256" key="5">
    <source>
        <dbReference type="ARBA" id="ARBA00023273"/>
    </source>
</evidence>
<evidence type="ECO:0000256" key="7">
    <source>
        <dbReference type="SAM" id="MobiDB-lite"/>
    </source>
</evidence>
<dbReference type="GO" id="GO:0005856">
    <property type="term" value="C:cytoskeleton"/>
    <property type="evidence" value="ECO:0007669"/>
    <property type="project" value="UniProtKB-SubCell"/>
</dbReference>
<evidence type="ECO:0000313" key="8">
    <source>
        <dbReference type="EMBL" id="NXB99405.1"/>
    </source>
</evidence>
<evidence type="ECO:0000313" key="9">
    <source>
        <dbReference type="Proteomes" id="UP000526602"/>
    </source>
</evidence>
<keyword evidence="9" id="KW-1185">Reference proteome</keyword>
<evidence type="ECO:0000256" key="2">
    <source>
        <dbReference type="ARBA" id="ARBA00004245"/>
    </source>
</evidence>
<comment type="subcellular location">
    <subcellularLocation>
        <location evidence="1">Cell projection</location>
        <location evidence="1">Cilium</location>
    </subcellularLocation>
    <subcellularLocation>
        <location evidence="2">Cytoplasm</location>
        <location evidence="2">Cytoskeleton</location>
    </subcellularLocation>
</comment>
<gene>
    <name evidence="8" type="primary">Fam183a</name>
    <name evidence="8" type="ORF">ORTSPA_R01868</name>
</gene>
<dbReference type="AlphaFoldDB" id="A0A7K8G4Y1"/>
<dbReference type="GO" id="GO:0097546">
    <property type="term" value="C:ciliary base"/>
    <property type="evidence" value="ECO:0007669"/>
    <property type="project" value="TreeGrafter"/>
</dbReference>
<feature type="non-terminal residue" evidence="8">
    <location>
        <position position="54"/>
    </location>
</feature>
<evidence type="ECO:0000256" key="1">
    <source>
        <dbReference type="ARBA" id="ARBA00004138"/>
    </source>
</evidence>
<evidence type="ECO:0000256" key="6">
    <source>
        <dbReference type="ARBA" id="ARBA00034777"/>
    </source>
</evidence>
<accession>A0A7K8G4Y1</accession>
<dbReference type="Pfam" id="PF14886">
    <property type="entry name" value="FAM183"/>
    <property type="match status" value="1"/>
</dbReference>
<protein>
    <submittedName>
        <fullName evidence="8">F183A protein</fullName>
    </submittedName>
</protein>
<feature type="non-terminal residue" evidence="8">
    <location>
        <position position="1"/>
    </location>
</feature>
<feature type="region of interest" description="Disordered" evidence="7">
    <location>
        <begin position="35"/>
        <end position="54"/>
    </location>
</feature>
<comment type="caution">
    <text evidence="8">The sequence shown here is derived from an EMBL/GenBank/DDBJ whole genome shotgun (WGS) entry which is preliminary data.</text>
</comment>
<dbReference type="InterPro" id="IPR029214">
    <property type="entry name" value="CFAP144"/>
</dbReference>
<keyword evidence="3" id="KW-0963">Cytoplasm</keyword>
<comment type="similarity">
    <text evidence="6">Belongs to the CFAP144 family.</text>
</comment>
<proteinExistence type="inferred from homology"/>
<evidence type="ECO:0000256" key="4">
    <source>
        <dbReference type="ARBA" id="ARBA00023212"/>
    </source>
</evidence>
<evidence type="ECO:0000256" key="3">
    <source>
        <dbReference type="ARBA" id="ARBA00022490"/>
    </source>
</evidence>
<sequence length="54" mass="6315">HMVAGKPMSWHDNVQEPIDDEFLNLIHQAALVPRKKYPKPQTESQEIGWHTRPL</sequence>
<reference evidence="8 9" key="1">
    <citation type="submission" date="2019-09" db="EMBL/GenBank/DDBJ databases">
        <title>Bird 10,000 Genomes (B10K) Project - Family phase.</title>
        <authorList>
            <person name="Zhang G."/>
        </authorList>
    </citation>
    <scope>NUCLEOTIDE SEQUENCE [LARGE SCALE GENOMIC DNA]</scope>
    <source>
        <strain evidence="8">B10K-DU-029-32</strain>
        <tissue evidence="8">Liver or heart</tissue>
    </source>
</reference>
<keyword evidence="4" id="KW-0206">Cytoskeleton</keyword>
<keyword evidence="5" id="KW-0966">Cell projection</keyword>
<name>A0A7K8G4Y1_ORTSP</name>
<dbReference type="PANTHER" id="PTHR33865">
    <property type="entry name" value="PROTEIN FAM183B"/>
    <property type="match status" value="1"/>
</dbReference>
<dbReference type="Proteomes" id="UP000526602">
    <property type="component" value="Unassembled WGS sequence"/>
</dbReference>
<dbReference type="PANTHER" id="PTHR33865:SF3">
    <property type="entry name" value="PROTEIN FAM183B"/>
    <property type="match status" value="1"/>
</dbReference>